<proteinExistence type="predicted"/>
<feature type="region of interest" description="Disordered" evidence="1">
    <location>
        <begin position="81"/>
        <end position="217"/>
    </location>
</feature>
<dbReference type="Pfam" id="PF13763">
    <property type="entry name" value="DUF4167"/>
    <property type="match status" value="1"/>
</dbReference>
<dbReference type="Proteomes" id="UP000295678">
    <property type="component" value="Unassembled WGS sequence"/>
</dbReference>
<feature type="compositionally biased region" description="Low complexity" evidence="1">
    <location>
        <begin position="81"/>
        <end position="96"/>
    </location>
</feature>
<evidence type="ECO:0000313" key="4">
    <source>
        <dbReference type="Proteomes" id="UP000295678"/>
    </source>
</evidence>
<feature type="compositionally biased region" description="Low complexity" evidence="1">
    <location>
        <begin position="200"/>
        <end position="217"/>
    </location>
</feature>
<reference evidence="3 4" key="1">
    <citation type="submission" date="2019-03" db="EMBL/GenBank/DDBJ databases">
        <title>Genomic Encyclopedia of Type Strains, Phase IV (KMG-IV): sequencing the most valuable type-strain genomes for metagenomic binning, comparative biology and taxonomic classification.</title>
        <authorList>
            <person name="Goeker M."/>
        </authorList>
    </citation>
    <scope>NUCLEOTIDE SEQUENCE [LARGE SCALE GENOMIC DNA]</scope>
    <source>
        <strain evidence="3 4">DSM 19345</strain>
    </source>
</reference>
<feature type="region of interest" description="Disordered" evidence="1">
    <location>
        <begin position="1"/>
        <end position="34"/>
    </location>
</feature>
<dbReference type="EMBL" id="SMAK01000012">
    <property type="protein sequence ID" value="TCT05896.1"/>
    <property type="molecule type" value="Genomic_DNA"/>
</dbReference>
<dbReference type="OrthoDB" id="9816310at2"/>
<dbReference type="InterPro" id="IPR025430">
    <property type="entry name" value="DUF4167"/>
</dbReference>
<dbReference type="RefSeq" id="WP_132807651.1">
    <property type="nucleotide sequence ID" value="NZ_SMAK01000012.1"/>
</dbReference>
<feature type="domain" description="DUF4167" evidence="2">
    <location>
        <begin position="7"/>
        <end position="81"/>
    </location>
</feature>
<evidence type="ECO:0000313" key="3">
    <source>
        <dbReference type="EMBL" id="TCT05896.1"/>
    </source>
</evidence>
<protein>
    <submittedName>
        <fullName evidence="3">Uncharacterized protein DUF4167</fullName>
    </submittedName>
</protein>
<sequence>MRPGQQNKRMRGRGRRGPSPLSRSYESNGPDVKIRGTAAHIAEKYAQLGRDATASGDPVLAESYFQHAEHYFRIIAAAQAQFQQQNPNEPQPQRFRYNGIDDDDDDDDLTGEPLRPEPVRAEPTRLDPVRGEGPQPYVQPEAPELPLDARSQEAEEAPAKPAAEDRAGHAAGNGTVSPRRRRRRSTAAATEAGESVRSTNGNGAAEAAAAGGEMNDA</sequence>
<name>A0A4R3LZZ4_9HYPH</name>
<dbReference type="AlphaFoldDB" id="A0A4R3LZZ4"/>
<feature type="compositionally biased region" description="Acidic residues" evidence="1">
    <location>
        <begin position="100"/>
        <end position="110"/>
    </location>
</feature>
<organism evidence="3 4">
    <name type="scientific">Tepidamorphus gemmatus</name>
    <dbReference type="NCBI Taxonomy" id="747076"/>
    <lineage>
        <taxon>Bacteria</taxon>
        <taxon>Pseudomonadati</taxon>
        <taxon>Pseudomonadota</taxon>
        <taxon>Alphaproteobacteria</taxon>
        <taxon>Hyphomicrobiales</taxon>
        <taxon>Tepidamorphaceae</taxon>
        <taxon>Tepidamorphus</taxon>
    </lineage>
</organism>
<comment type="caution">
    <text evidence="3">The sequence shown here is derived from an EMBL/GenBank/DDBJ whole genome shotgun (WGS) entry which is preliminary data.</text>
</comment>
<keyword evidence="4" id="KW-1185">Reference proteome</keyword>
<evidence type="ECO:0000259" key="2">
    <source>
        <dbReference type="Pfam" id="PF13763"/>
    </source>
</evidence>
<gene>
    <name evidence="3" type="ORF">EDC22_11266</name>
</gene>
<accession>A0A4R3LZZ4</accession>
<feature type="compositionally biased region" description="Basic and acidic residues" evidence="1">
    <location>
        <begin position="114"/>
        <end position="130"/>
    </location>
</feature>
<evidence type="ECO:0000256" key="1">
    <source>
        <dbReference type="SAM" id="MobiDB-lite"/>
    </source>
</evidence>